<sequence length="99" mass="11158">MQDNGQWGVRGEGEMKGNADVIQAEKVKPLEAGTACRGKQRNVEDRRRRRGAEYSRARDWAPQGACRQSHMQGEPLTHTHHNVLDVMLINNTAGWPNQP</sequence>
<reference evidence="2 3" key="1">
    <citation type="journal article" date="2023" name="Mol. Biol. Evol.">
        <title>Genomics of Secondarily Temperate Adaptation in the Only Non-Antarctic Icefish.</title>
        <authorList>
            <person name="Rivera-Colon A.G."/>
            <person name="Rayamajhi N."/>
            <person name="Minhas B.F."/>
            <person name="Madrigal G."/>
            <person name="Bilyk K.T."/>
            <person name="Yoon V."/>
            <person name="Hune M."/>
            <person name="Gregory S."/>
            <person name="Cheng C.H.C."/>
            <person name="Catchen J.M."/>
        </authorList>
    </citation>
    <scope>NUCLEOTIDE SEQUENCE [LARGE SCALE GENOMIC DNA]</scope>
    <source>
        <tissue evidence="2">White muscle</tissue>
    </source>
</reference>
<name>A0AAN8H627_CHAGU</name>
<protein>
    <submittedName>
        <fullName evidence="2">Uncharacterized protein</fullName>
    </submittedName>
</protein>
<evidence type="ECO:0000313" key="2">
    <source>
        <dbReference type="EMBL" id="KAK5904054.1"/>
    </source>
</evidence>
<proteinExistence type="predicted"/>
<keyword evidence="3" id="KW-1185">Reference proteome</keyword>
<gene>
    <name evidence="2" type="ORF">CgunFtcFv8_007779</name>
</gene>
<evidence type="ECO:0000313" key="3">
    <source>
        <dbReference type="Proteomes" id="UP001331515"/>
    </source>
</evidence>
<accession>A0AAN8H627</accession>
<feature type="region of interest" description="Disordered" evidence="1">
    <location>
        <begin position="32"/>
        <end position="75"/>
    </location>
</feature>
<comment type="caution">
    <text evidence="2">The sequence shown here is derived from an EMBL/GenBank/DDBJ whole genome shotgun (WGS) entry which is preliminary data.</text>
</comment>
<feature type="compositionally biased region" description="Basic and acidic residues" evidence="1">
    <location>
        <begin position="41"/>
        <end position="59"/>
    </location>
</feature>
<evidence type="ECO:0000256" key="1">
    <source>
        <dbReference type="SAM" id="MobiDB-lite"/>
    </source>
</evidence>
<dbReference type="Proteomes" id="UP001331515">
    <property type="component" value="Unassembled WGS sequence"/>
</dbReference>
<dbReference type="AlphaFoldDB" id="A0AAN8H627"/>
<organism evidence="2 3">
    <name type="scientific">Champsocephalus gunnari</name>
    <name type="common">Mackerel icefish</name>
    <dbReference type="NCBI Taxonomy" id="52237"/>
    <lineage>
        <taxon>Eukaryota</taxon>
        <taxon>Metazoa</taxon>
        <taxon>Chordata</taxon>
        <taxon>Craniata</taxon>
        <taxon>Vertebrata</taxon>
        <taxon>Euteleostomi</taxon>
        <taxon>Actinopterygii</taxon>
        <taxon>Neopterygii</taxon>
        <taxon>Teleostei</taxon>
        <taxon>Neoteleostei</taxon>
        <taxon>Acanthomorphata</taxon>
        <taxon>Eupercaria</taxon>
        <taxon>Perciformes</taxon>
        <taxon>Notothenioidei</taxon>
        <taxon>Channichthyidae</taxon>
        <taxon>Champsocephalus</taxon>
    </lineage>
</organism>
<dbReference type="EMBL" id="JAURVH010001531">
    <property type="protein sequence ID" value="KAK5904054.1"/>
    <property type="molecule type" value="Genomic_DNA"/>
</dbReference>